<dbReference type="RefSeq" id="WP_183915996.1">
    <property type="nucleotide sequence ID" value="NZ_JBDJLH010000008.1"/>
</dbReference>
<name>A0ABV0BU54_9SPHI</name>
<dbReference type="Proteomes" id="UP001409291">
    <property type="component" value="Unassembled WGS sequence"/>
</dbReference>
<dbReference type="EMBL" id="JBDJNQ010000005">
    <property type="protein sequence ID" value="MEN5378094.1"/>
    <property type="molecule type" value="Genomic_DNA"/>
</dbReference>
<proteinExistence type="predicted"/>
<dbReference type="PANTHER" id="PTHR36166:SF1">
    <property type="entry name" value="SRPBCC DOMAIN-CONTAINING PROTEIN"/>
    <property type="match status" value="1"/>
</dbReference>
<dbReference type="InterPro" id="IPR019587">
    <property type="entry name" value="Polyketide_cyclase/dehydratase"/>
</dbReference>
<dbReference type="CDD" id="cd07822">
    <property type="entry name" value="SRPBCC_4"/>
    <property type="match status" value="1"/>
</dbReference>
<dbReference type="PANTHER" id="PTHR36166">
    <property type="entry name" value="CHROMOSOME 9, WHOLE GENOME SHOTGUN SEQUENCE"/>
    <property type="match status" value="1"/>
</dbReference>
<comment type="caution">
    <text evidence="1">The sequence shown here is derived from an EMBL/GenBank/DDBJ whole genome shotgun (WGS) entry which is preliminary data.</text>
</comment>
<organism evidence="1 2">
    <name type="scientific">Sphingobacterium kitahiroshimense</name>
    <dbReference type="NCBI Taxonomy" id="470446"/>
    <lineage>
        <taxon>Bacteria</taxon>
        <taxon>Pseudomonadati</taxon>
        <taxon>Bacteroidota</taxon>
        <taxon>Sphingobacteriia</taxon>
        <taxon>Sphingobacteriales</taxon>
        <taxon>Sphingobacteriaceae</taxon>
        <taxon>Sphingobacterium</taxon>
    </lineage>
</organism>
<protein>
    <submittedName>
        <fullName evidence="1">SRPBCC domain-containing protein</fullName>
    </submittedName>
</protein>
<evidence type="ECO:0000313" key="2">
    <source>
        <dbReference type="Proteomes" id="UP001409291"/>
    </source>
</evidence>
<dbReference type="SUPFAM" id="SSF55961">
    <property type="entry name" value="Bet v1-like"/>
    <property type="match status" value="1"/>
</dbReference>
<reference evidence="1 2" key="1">
    <citation type="submission" date="2024-04" db="EMBL/GenBank/DDBJ databases">
        <title>WGS of bacteria from Torrens River.</title>
        <authorList>
            <person name="Wyrsch E.R."/>
            <person name="Drigo B."/>
        </authorList>
    </citation>
    <scope>NUCLEOTIDE SEQUENCE [LARGE SCALE GENOMIC DNA]</scope>
    <source>
        <strain evidence="1 2">TWI391</strain>
    </source>
</reference>
<gene>
    <name evidence="1" type="ORF">ABE541_12570</name>
</gene>
<keyword evidence="2" id="KW-1185">Reference proteome</keyword>
<evidence type="ECO:0000313" key="1">
    <source>
        <dbReference type="EMBL" id="MEN5378094.1"/>
    </source>
</evidence>
<accession>A0ABV0BU54</accession>
<dbReference type="InterPro" id="IPR023393">
    <property type="entry name" value="START-like_dom_sf"/>
</dbReference>
<sequence length="148" mass="17093">MKAHIEQTITINTSIESVWNVLADFNSYSIWSPTIKHFFSIPSVGERSKVRLEQPDGPSMTMNPMFLVINPQKELRWKGSLFIPGLFDGEHYFILEKKSDHATVVTQGEYFSGVFVYFFRKMIYGVTSNGFKSFNEALKKQVENRNIL</sequence>
<dbReference type="Pfam" id="PF10604">
    <property type="entry name" value="Polyketide_cyc2"/>
    <property type="match status" value="1"/>
</dbReference>
<dbReference type="Gene3D" id="3.30.530.20">
    <property type="match status" value="1"/>
</dbReference>